<dbReference type="CDD" id="cd05799">
    <property type="entry name" value="PGM2"/>
    <property type="match status" value="1"/>
</dbReference>
<dbReference type="Pfam" id="PF02880">
    <property type="entry name" value="PGM_PMM_III"/>
    <property type="match status" value="1"/>
</dbReference>
<dbReference type="InterPro" id="IPR016055">
    <property type="entry name" value="A-D-PHexomutase_a/b/a-I/II/III"/>
</dbReference>
<keyword evidence="8" id="KW-0413">Isomerase</keyword>
<evidence type="ECO:0000256" key="11">
    <source>
        <dbReference type="ARBA" id="ARBA00041467"/>
    </source>
</evidence>
<feature type="domain" description="Alpha-D-phosphohexomutase alpha/beta/alpha" evidence="14">
    <location>
        <begin position="214"/>
        <end position="313"/>
    </location>
</feature>
<evidence type="ECO:0000256" key="3">
    <source>
        <dbReference type="ARBA" id="ARBA00005189"/>
    </source>
</evidence>
<evidence type="ECO:0000259" key="15">
    <source>
        <dbReference type="Pfam" id="PF02880"/>
    </source>
</evidence>
<dbReference type="GO" id="GO:0008973">
    <property type="term" value="F:phosphopentomutase activity"/>
    <property type="evidence" value="ECO:0007669"/>
    <property type="project" value="TreeGrafter"/>
</dbReference>
<evidence type="ECO:0000259" key="13">
    <source>
        <dbReference type="Pfam" id="PF02878"/>
    </source>
</evidence>
<evidence type="ECO:0000256" key="10">
    <source>
        <dbReference type="ARBA" id="ARBA00041398"/>
    </source>
</evidence>
<keyword evidence="5" id="KW-0597">Phosphoprotein</keyword>
<evidence type="ECO:0000256" key="4">
    <source>
        <dbReference type="ARBA" id="ARBA00010231"/>
    </source>
</evidence>
<dbReference type="SUPFAM" id="SSF53738">
    <property type="entry name" value="Phosphoglucomutase, first 3 domains"/>
    <property type="match status" value="3"/>
</dbReference>
<dbReference type="InterPro" id="IPR036900">
    <property type="entry name" value="A-D-PHexomutase_C_sf"/>
</dbReference>
<comment type="pathway">
    <text evidence="2">Glycolipid metabolism; diglucosyl-diacylglycerol biosynthesis.</text>
</comment>
<keyword evidence="7 12" id="KW-0460">Magnesium</keyword>
<feature type="domain" description="Alpha-D-phosphohexomutase alpha/beta/alpha" evidence="15">
    <location>
        <begin position="326"/>
        <end position="451"/>
    </location>
</feature>
<evidence type="ECO:0000256" key="7">
    <source>
        <dbReference type="ARBA" id="ARBA00022842"/>
    </source>
</evidence>
<dbReference type="Pfam" id="PF02878">
    <property type="entry name" value="PGM_PMM_I"/>
    <property type="match status" value="1"/>
</dbReference>
<dbReference type="PROSITE" id="PS00710">
    <property type="entry name" value="PGM_PMM"/>
    <property type="match status" value="1"/>
</dbReference>
<evidence type="ECO:0000256" key="2">
    <source>
        <dbReference type="ARBA" id="ARBA00005164"/>
    </source>
</evidence>
<dbReference type="InterPro" id="IPR005845">
    <property type="entry name" value="A-D-PHexomutase_a/b/a-II"/>
</dbReference>
<proteinExistence type="inferred from homology"/>
<dbReference type="SUPFAM" id="SSF55957">
    <property type="entry name" value="Phosphoglucomutase, C-terminal domain"/>
    <property type="match status" value="1"/>
</dbReference>
<dbReference type="InterPro" id="IPR005844">
    <property type="entry name" value="A-D-PHexomutase_a/b/a-I"/>
</dbReference>
<feature type="domain" description="Alpha-D-phosphohexomutase alpha/beta/alpha" evidence="13">
    <location>
        <begin position="46"/>
        <end position="186"/>
    </location>
</feature>
<dbReference type="AlphaFoldDB" id="A0AAD2WTX3"/>
<dbReference type="Pfam" id="PF02879">
    <property type="entry name" value="PGM_PMM_II"/>
    <property type="match status" value="1"/>
</dbReference>
<dbReference type="Proteomes" id="UP000015176">
    <property type="component" value="Unassembled WGS sequence"/>
</dbReference>
<evidence type="ECO:0000256" key="12">
    <source>
        <dbReference type="RuleBase" id="RU004326"/>
    </source>
</evidence>
<dbReference type="PANTHER" id="PTHR45745:SF1">
    <property type="entry name" value="PHOSPHOGLUCOMUTASE 2B-RELATED"/>
    <property type="match status" value="1"/>
</dbReference>
<comment type="cofactor">
    <cofactor evidence="1">
        <name>Mg(2+)</name>
        <dbReference type="ChEBI" id="CHEBI:18420"/>
    </cofactor>
</comment>
<comment type="similarity">
    <text evidence="4 12">Belongs to the phosphohexose mutase family.</text>
</comment>
<dbReference type="Gene3D" id="3.40.120.10">
    <property type="entry name" value="Alpha-D-Glucose-1,6-Bisphosphate, subunit A, domain 3"/>
    <property type="match status" value="3"/>
</dbReference>
<dbReference type="PANTHER" id="PTHR45745">
    <property type="entry name" value="PHOSPHOMANNOMUTASE 45A"/>
    <property type="match status" value="1"/>
</dbReference>
<dbReference type="InterPro" id="IPR005846">
    <property type="entry name" value="A-D-PHexomutase_a/b/a-III"/>
</dbReference>
<dbReference type="InterPro" id="IPR005841">
    <property type="entry name" value="Alpha-D-phosphohexomutase_SF"/>
</dbReference>
<keyword evidence="6 12" id="KW-0479">Metal-binding</keyword>
<evidence type="ECO:0000313" key="17">
    <source>
        <dbReference type="Proteomes" id="UP000015176"/>
    </source>
</evidence>
<evidence type="ECO:0000256" key="5">
    <source>
        <dbReference type="ARBA" id="ARBA00022553"/>
    </source>
</evidence>
<dbReference type="PRINTS" id="PR00509">
    <property type="entry name" value="PGMPMM"/>
</dbReference>
<name>A0AAD2WTX3_STRAG</name>
<accession>A0AAD2WTX3</accession>
<reference evidence="16 17" key="1">
    <citation type="submission" date="2012-07" db="EMBL/GenBank/DDBJ databases">
        <authorList>
            <person name="Moroni P."/>
            <person name="Richards V.P."/>
            <person name="Durkin S.A.S."/>
            <person name="Kim M."/>
            <person name="Pavinski Bitar P.D."/>
            <person name="Stanhope M.J."/>
            <person name="Town C.D."/>
            <person name="Zadoks R.N."/>
            <person name="Venter J.C."/>
        </authorList>
    </citation>
    <scope>NUCLEOTIDE SEQUENCE [LARGE SCALE GENOMIC DNA]</scope>
    <source>
        <strain evidence="16 17">MRI Z1-216</strain>
    </source>
</reference>
<sequence length="567" mass="63714">MSHMNYKEIYQEWLENDSLGKDIKSDLEAIKGDESEIQDRFYKTLEFGTAGLRGKLGAGTNRMNTYMVGKAAQALANTIIDHGPEAIARGIAVSYDVRYQSKEFAELTCSIMAANGIKSYIYKGIRPTPMCSYAIRALGCVSGVMVTASHNPQAYNGYKAYWKEGSQILDDIADQIANHMDAITDYQQIRQIPFEEALASGLASYIDESIEEAYKKEVLGLTINDTNIDKSVRVVYTPLNGVGNLPVREVLRRRGFENVYVVPEQEMPDPDFTTVGYPNPEVPKAFAYSESLGKSVDADILLATDPDCDRVALEVKDSKGEYIFLNGNKIGALLSYYIFSQRCALGNLPHHPVLVKSIVTGDLSKVIADKYNIETVETLTGFKNICGKANEYDISKDKTYLFGYEESIGFCYGTFVRDKDAVSASMMVVEMTAYYKERGQTLLDVLQTIYDEFGYYNERQFSLELEGAEGQERISRIMEDFRQDPILQVGEMRLENSIDFKDGYKDFPKQNCLKYYFNEGSWYALRPSGTEPKIKCYLYTIGCTEADSLSKLNAIESACRAKMNSTK</sequence>
<organism evidence="16 17">
    <name type="scientific">Streptococcus agalactiae MRI Z1-216</name>
    <dbReference type="NCBI Taxonomy" id="1154879"/>
    <lineage>
        <taxon>Bacteria</taxon>
        <taxon>Bacillati</taxon>
        <taxon>Bacillota</taxon>
        <taxon>Bacilli</taxon>
        <taxon>Lactobacillales</taxon>
        <taxon>Streptococcaceae</taxon>
        <taxon>Streptococcus</taxon>
    </lineage>
</organism>
<dbReference type="EMBL" id="ALSF01000083">
    <property type="protein sequence ID" value="EPU38083.1"/>
    <property type="molecule type" value="Genomic_DNA"/>
</dbReference>
<evidence type="ECO:0000256" key="6">
    <source>
        <dbReference type="ARBA" id="ARBA00022723"/>
    </source>
</evidence>
<gene>
    <name evidence="16" type="ORF">SAG0164_00885</name>
</gene>
<dbReference type="Gene3D" id="3.30.310.50">
    <property type="entry name" value="Alpha-D-phosphohexomutase, C-terminal domain"/>
    <property type="match status" value="1"/>
</dbReference>
<evidence type="ECO:0000256" key="1">
    <source>
        <dbReference type="ARBA" id="ARBA00001946"/>
    </source>
</evidence>
<dbReference type="GO" id="GO:0006166">
    <property type="term" value="P:purine ribonucleoside salvage"/>
    <property type="evidence" value="ECO:0007669"/>
    <property type="project" value="TreeGrafter"/>
</dbReference>
<dbReference type="GO" id="GO:0005975">
    <property type="term" value="P:carbohydrate metabolic process"/>
    <property type="evidence" value="ECO:0007669"/>
    <property type="project" value="InterPro"/>
</dbReference>
<protein>
    <recommendedName>
        <fullName evidence="9">Phosphoglucomutase</fullName>
    </recommendedName>
    <alternativeName>
        <fullName evidence="11">Alpha-phosphoglucomutase</fullName>
    </alternativeName>
    <alternativeName>
        <fullName evidence="10">Glucose phosphomutase</fullName>
    </alternativeName>
</protein>
<evidence type="ECO:0000256" key="8">
    <source>
        <dbReference type="ARBA" id="ARBA00023235"/>
    </source>
</evidence>
<comment type="caution">
    <text evidence="16">The sequence shown here is derived from an EMBL/GenBank/DDBJ whole genome shotgun (WGS) entry which is preliminary data.</text>
</comment>
<comment type="pathway">
    <text evidence="3">Lipid metabolism.</text>
</comment>
<evidence type="ECO:0000259" key="14">
    <source>
        <dbReference type="Pfam" id="PF02879"/>
    </source>
</evidence>
<evidence type="ECO:0000256" key="9">
    <source>
        <dbReference type="ARBA" id="ARBA00039995"/>
    </source>
</evidence>
<dbReference type="GO" id="GO:0000287">
    <property type="term" value="F:magnesium ion binding"/>
    <property type="evidence" value="ECO:0007669"/>
    <property type="project" value="InterPro"/>
</dbReference>
<evidence type="ECO:0000313" key="16">
    <source>
        <dbReference type="EMBL" id="EPU38083.1"/>
    </source>
</evidence>
<dbReference type="InterPro" id="IPR016066">
    <property type="entry name" value="A-D-PHexomutase_CS"/>
</dbReference>